<reference evidence="1" key="1">
    <citation type="submission" date="2020-05" db="EMBL/GenBank/DDBJ databases">
        <title>Large-scale comparative analyses of tick genomes elucidate their genetic diversity and vector capacities.</title>
        <authorList>
            <person name="Jia N."/>
            <person name="Wang J."/>
            <person name="Shi W."/>
            <person name="Du L."/>
            <person name="Sun Y."/>
            <person name="Zhan W."/>
            <person name="Jiang J."/>
            <person name="Wang Q."/>
            <person name="Zhang B."/>
            <person name="Ji P."/>
            <person name="Sakyi L.B."/>
            <person name="Cui X."/>
            <person name="Yuan T."/>
            <person name="Jiang B."/>
            <person name="Yang W."/>
            <person name="Lam T.T.-Y."/>
            <person name="Chang Q."/>
            <person name="Ding S."/>
            <person name="Wang X."/>
            <person name="Zhu J."/>
            <person name="Ruan X."/>
            <person name="Zhao L."/>
            <person name="Wei J."/>
            <person name="Que T."/>
            <person name="Du C."/>
            <person name="Cheng J."/>
            <person name="Dai P."/>
            <person name="Han X."/>
            <person name="Huang E."/>
            <person name="Gao Y."/>
            <person name="Liu J."/>
            <person name="Shao H."/>
            <person name="Ye R."/>
            <person name="Li L."/>
            <person name="Wei W."/>
            <person name="Wang X."/>
            <person name="Wang C."/>
            <person name="Yang T."/>
            <person name="Huo Q."/>
            <person name="Li W."/>
            <person name="Guo W."/>
            <person name="Chen H."/>
            <person name="Zhou L."/>
            <person name="Ni X."/>
            <person name="Tian J."/>
            <person name="Zhou Y."/>
            <person name="Sheng Y."/>
            <person name="Liu T."/>
            <person name="Pan Y."/>
            <person name="Xia L."/>
            <person name="Li J."/>
            <person name="Zhao F."/>
            <person name="Cao W."/>
        </authorList>
    </citation>
    <scope>NUCLEOTIDE SEQUENCE</scope>
    <source>
        <strain evidence="1">Hyas-2018</strain>
    </source>
</reference>
<organism evidence="1 2">
    <name type="scientific">Hyalomma asiaticum</name>
    <name type="common">Tick</name>
    <dbReference type="NCBI Taxonomy" id="266040"/>
    <lineage>
        <taxon>Eukaryota</taxon>
        <taxon>Metazoa</taxon>
        <taxon>Ecdysozoa</taxon>
        <taxon>Arthropoda</taxon>
        <taxon>Chelicerata</taxon>
        <taxon>Arachnida</taxon>
        <taxon>Acari</taxon>
        <taxon>Parasitiformes</taxon>
        <taxon>Ixodida</taxon>
        <taxon>Ixodoidea</taxon>
        <taxon>Ixodidae</taxon>
        <taxon>Hyalomminae</taxon>
        <taxon>Hyalomma</taxon>
    </lineage>
</organism>
<name>A0ACB7S9F0_HYAAI</name>
<protein>
    <submittedName>
        <fullName evidence="1">Uncharacterized protein</fullName>
    </submittedName>
</protein>
<sequence length="109" mass="12256">MHGTHTAHRVTTRDHSKNTAEFTAPVFRMQGNERKRHNVRRSKGAGRSFSSMHDAGPSGRPPCLKFTAAATQVALRRTERVGFFEGPVNLTTVVDVRSLPERPRTRSCW</sequence>
<comment type="caution">
    <text evidence="1">The sequence shown here is derived from an EMBL/GenBank/DDBJ whole genome shotgun (WGS) entry which is preliminary data.</text>
</comment>
<evidence type="ECO:0000313" key="2">
    <source>
        <dbReference type="Proteomes" id="UP000821845"/>
    </source>
</evidence>
<evidence type="ECO:0000313" key="1">
    <source>
        <dbReference type="EMBL" id="KAH6931245.1"/>
    </source>
</evidence>
<gene>
    <name evidence="1" type="ORF">HPB50_023021</name>
</gene>
<accession>A0ACB7S9F0</accession>
<dbReference type="Proteomes" id="UP000821845">
    <property type="component" value="Chromosome 5"/>
</dbReference>
<keyword evidence="2" id="KW-1185">Reference proteome</keyword>
<proteinExistence type="predicted"/>
<dbReference type="EMBL" id="CM023485">
    <property type="protein sequence ID" value="KAH6931245.1"/>
    <property type="molecule type" value="Genomic_DNA"/>
</dbReference>